<evidence type="ECO:0000256" key="1">
    <source>
        <dbReference type="SAM" id="MobiDB-lite"/>
    </source>
</evidence>
<feature type="compositionally biased region" description="Basic residues" evidence="1">
    <location>
        <begin position="55"/>
        <end position="65"/>
    </location>
</feature>
<proteinExistence type="predicted"/>
<name>A0A409XVS0_PSICY</name>
<evidence type="ECO:0000313" key="3">
    <source>
        <dbReference type="Proteomes" id="UP000283269"/>
    </source>
</evidence>
<dbReference type="Proteomes" id="UP000283269">
    <property type="component" value="Unassembled WGS sequence"/>
</dbReference>
<accession>A0A409XVS0</accession>
<comment type="caution">
    <text evidence="2">The sequence shown here is derived from an EMBL/GenBank/DDBJ whole genome shotgun (WGS) entry which is preliminary data.</text>
</comment>
<evidence type="ECO:0000313" key="2">
    <source>
        <dbReference type="EMBL" id="PPQ94840.1"/>
    </source>
</evidence>
<keyword evidence="3" id="KW-1185">Reference proteome</keyword>
<protein>
    <submittedName>
        <fullName evidence="2">Uncharacterized protein</fullName>
    </submittedName>
</protein>
<reference evidence="2 3" key="1">
    <citation type="journal article" date="2018" name="Evol. Lett.">
        <title>Horizontal gene cluster transfer increased hallucinogenic mushroom diversity.</title>
        <authorList>
            <person name="Reynolds H.T."/>
            <person name="Vijayakumar V."/>
            <person name="Gluck-Thaler E."/>
            <person name="Korotkin H.B."/>
            <person name="Matheny P.B."/>
            <person name="Slot J.C."/>
        </authorList>
    </citation>
    <scope>NUCLEOTIDE SEQUENCE [LARGE SCALE GENOMIC DNA]</scope>
    <source>
        <strain evidence="2 3">2631</strain>
    </source>
</reference>
<feature type="compositionally biased region" description="Basic and acidic residues" evidence="1">
    <location>
        <begin position="12"/>
        <end position="23"/>
    </location>
</feature>
<feature type="region of interest" description="Disordered" evidence="1">
    <location>
        <begin position="1"/>
        <end position="105"/>
    </location>
</feature>
<dbReference type="EMBL" id="NHYD01000229">
    <property type="protein sequence ID" value="PPQ94840.1"/>
    <property type="molecule type" value="Genomic_DNA"/>
</dbReference>
<sequence length="292" mass="32033">MPQTFTISRIHPNHDAIHVKEKPSNATEAMMYATSRSPSTAARNEKSDNADSNRPSKKTSQKRKTKDGPFEEKSVEQKSSKTRKVASHRKAATSSESQKVRYPDEPVIDATVSTKVSLHAVVATDLGISIGPSIPDIKENSDSRSKKIKRTEKQKEKEGTRLPTSKSTLQTTSSEASKASAPTTSAQQSKRKDQQQPQRVKQLTQPCDVLPVLPAVHNVPPAVSNNASRALGEALKSIPASAPLPQPSIPPHVTWEESQSRLPDQTLRYTAQGTLYTLSTYSSLSEWNKFPE</sequence>
<dbReference type="InParanoid" id="A0A409XVS0"/>
<feature type="compositionally biased region" description="Basic and acidic residues" evidence="1">
    <location>
        <begin position="66"/>
        <end position="79"/>
    </location>
</feature>
<feature type="compositionally biased region" description="Basic and acidic residues" evidence="1">
    <location>
        <begin position="136"/>
        <end position="160"/>
    </location>
</feature>
<gene>
    <name evidence="2" type="ORF">CVT25_007477</name>
</gene>
<dbReference type="AlphaFoldDB" id="A0A409XVS0"/>
<feature type="region of interest" description="Disordered" evidence="1">
    <location>
        <begin position="124"/>
        <end position="205"/>
    </location>
</feature>
<feature type="compositionally biased region" description="Polar residues" evidence="1">
    <location>
        <begin position="162"/>
        <end position="186"/>
    </location>
</feature>
<feature type="compositionally biased region" description="Basic residues" evidence="1">
    <location>
        <begin position="80"/>
        <end position="91"/>
    </location>
</feature>
<organism evidence="2 3">
    <name type="scientific">Psilocybe cyanescens</name>
    <dbReference type="NCBI Taxonomy" id="93625"/>
    <lineage>
        <taxon>Eukaryota</taxon>
        <taxon>Fungi</taxon>
        <taxon>Dikarya</taxon>
        <taxon>Basidiomycota</taxon>
        <taxon>Agaricomycotina</taxon>
        <taxon>Agaricomycetes</taxon>
        <taxon>Agaricomycetidae</taxon>
        <taxon>Agaricales</taxon>
        <taxon>Agaricineae</taxon>
        <taxon>Strophariaceae</taxon>
        <taxon>Psilocybe</taxon>
    </lineage>
</organism>